<dbReference type="InterPro" id="IPR000150">
    <property type="entry name" value="Cof"/>
</dbReference>
<dbReference type="PANTHER" id="PTHR10000:SF53">
    <property type="entry name" value="5-AMINO-6-(5-PHOSPHO-D-RIBITYLAMINO)URACIL PHOSPHATASE YBJI-RELATED"/>
    <property type="match status" value="1"/>
</dbReference>
<dbReference type="Pfam" id="PF08282">
    <property type="entry name" value="Hydrolase_3"/>
    <property type="match status" value="1"/>
</dbReference>
<dbReference type="STRING" id="1121362.A605_04545"/>
<accession>M1NKI7</accession>
<organism evidence="1 2">
    <name type="scientific">Corynebacterium halotolerans YIM 70093 = DSM 44683</name>
    <dbReference type="NCBI Taxonomy" id="1121362"/>
    <lineage>
        <taxon>Bacteria</taxon>
        <taxon>Bacillati</taxon>
        <taxon>Actinomycetota</taxon>
        <taxon>Actinomycetes</taxon>
        <taxon>Mycobacteriales</taxon>
        <taxon>Corynebacteriaceae</taxon>
        <taxon>Corynebacterium</taxon>
    </lineage>
</organism>
<dbReference type="GO" id="GO:0005829">
    <property type="term" value="C:cytosol"/>
    <property type="evidence" value="ECO:0007669"/>
    <property type="project" value="TreeGrafter"/>
</dbReference>
<dbReference type="HOGENOM" id="CLU_044146_5_1_11"/>
<keyword evidence="2" id="KW-1185">Reference proteome</keyword>
<dbReference type="SUPFAM" id="SSF56784">
    <property type="entry name" value="HAD-like"/>
    <property type="match status" value="1"/>
</dbReference>
<dbReference type="EMBL" id="CP003697">
    <property type="protein sequence ID" value="AGF71918.1"/>
    <property type="molecule type" value="Genomic_DNA"/>
</dbReference>
<dbReference type="AlphaFoldDB" id="M1NKI7"/>
<dbReference type="GO" id="GO:0016791">
    <property type="term" value="F:phosphatase activity"/>
    <property type="evidence" value="ECO:0007669"/>
    <property type="project" value="TreeGrafter"/>
</dbReference>
<dbReference type="eggNOG" id="COG0561">
    <property type="taxonomic scope" value="Bacteria"/>
</dbReference>
<dbReference type="PANTHER" id="PTHR10000">
    <property type="entry name" value="PHOSPHOSERINE PHOSPHATASE"/>
    <property type="match status" value="1"/>
</dbReference>
<gene>
    <name evidence="1" type="ORF">A605_04545</name>
</gene>
<dbReference type="SFLD" id="SFLDG01140">
    <property type="entry name" value="C2.B:_Phosphomannomutase_and_P"/>
    <property type="match status" value="1"/>
</dbReference>
<sequence>MDHRLIALDMDGTLLDGDGTIPEGFWDVLAEARSRGITLAPASGRQLVTLRDMFGGELDPGTYIAENGTVVAHRGEIVSTTPLDQAAVHSVIDVVRAADTAMDLVLCTPTMAYLDRWFHPDSTGEVDKYYHATELIDDLHERVGDDVIKLAVFTHDDAETVGLPVLEGAAGDSHVVVSGKHWIDIMNREADKGRAFTALRGALGLERSQTLAFGDYLNDYELLTAAGTAYAMDNAHPRIKEIADHIAPPNTEHGVITVLRGMLGM</sequence>
<dbReference type="InterPro" id="IPR023214">
    <property type="entry name" value="HAD_sf"/>
</dbReference>
<proteinExistence type="predicted"/>
<dbReference type="RefSeq" id="WP_015400337.1">
    <property type="nucleotide sequence ID" value="NC_020302.1"/>
</dbReference>
<dbReference type="Gene3D" id="3.30.1240.10">
    <property type="match status" value="1"/>
</dbReference>
<evidence type="ECO:0000313" key="1">
    <source>
        <dbReference type="EMBL" id="AGF71918.1"/>
    </source>
</evidence>
<dbReference type="InterPro" id="IPR036412">
    <property type="entry name" value="HAD-like_sf"/>
</dbReference>
<evidence type="ECO:0008006" key="3">
    <source>
        <dbReference type="Google" id="ProtNLM"/>
    </source>
</evidence>
<dbReference type="SFLD" id="SFLDS00003">
    <property type="entry name" value="Haloacid_Dehalogenase"/>
    <property type="match status" value="1"/>
</dbReference>
<dbReference type="KEGG" id="chn:A605_04545"/>
<dbReference type="OrthoDB" id="3180855at2"/>
<dbReference type="Gene3D" id="3.40.50.1000">
    <property type="entry name" value="HAD superfamily/HAD-like"/>
    <property type="match status" value="1"/>
</dbReference>
<dbReference type="CDD" id="cd07518">
    <property type="entry name" value="HAD_YbiV-Like"/>
    <property type="match status" value="1"/>
</dbReference>
<reference evidence="1 2" key="1">
    <citation type="journal article" date="2012" name="Stand. Genomic Sci.">
        <title>Genome sequence of the halotolerant bacterium Corynebacterium halotolerans type strain YIM 70093(T) (= DSM 44683(T)).</title>
        <authorList>
            <person name="Ruckert C."/>
            <person name="Albersmeier A."/>
            <person name="Al-Dilaimi A."/>
            <person name="Niehaus K."/>
            <person name="Szczepanowski R."/>
            <person name="Kalinowski J."/>
        </authorList>
    </citation>
    <scope>NUCLEOTIDE SEQUENCE [LARGE SCALE GENOMIC DNA]</scope>
    <source>
        <strain evidence="1">YIM 70093</strain>
    </source>
</reference>
<protein>
    <recommendedName>
        <fullName evidence="3">HAD family hydrolase</fullName>
    </recommendedName>
</protein>
<name>M1NKI7_9CORY</name>
<evidence type="ECO:0000313" key="2">
    <source>
        <dbReference type="Proteomes" id="UP000011723"/>
    </source>
</evidence>
<dbReference type="InterPro" id="IPR006379">
    <property type="entry name" value="HAD-SF_hydro_IIB"/>
</dbReference>
<dbReference type="GO" id="GO:0000287">
    <property type="term" value="F:magnesium ion binding"/>
    <property type="evidence" value="ECO:0007669"/>
    <property type="project" value="TreeGrafter"/>
</dbReference>
<dbReference type="Proteomes" id="UP000011723">
    <property type="component" value="Chromosome"/>
</dbReference>
<dbReference type="NCBIfam" id="TIGR00099">
    <property type="entry name" value="Cof-subfamily"/>
    <property type="match status" value="1"/>
</dbReference>
<dbReference type="NCBIfam" id="TIGR01484">
    <property type="entry name" value="HAD-SF-IIB"/>
    <property type="match status" value="1"/>
</dbReference>
<dbReference type="PATRIC" id="fig|1121362.3.peg.913"/>